<gene>
    <name evidence="25" type="ORF">PAL_GLEAN10002536</name>
</gene>
<evidence type="ECO:0000313" key="26">
    <source>
        <dbReference type="Proteomes" id="UP000010552"/>
    </source>
</evidence>
<dbReference type="PROSITE" id="PS51844">
    <property type="entry name" value="SH3_LIKE"/>
    <property type="match status" value="1"/>
</dbReference>
<proteinExistence type="inferred from homology"/>
<keyword evidence="11 21" id="KW-0518">Myosin</keyword>
<dbReference type="Gene3D" id="1.20.58.530">
    <property type="match status" value="1"/>
</dbReference>
<dbReference type="InterPro" id="IPR027417">
    <property type="entry name" value="P-loop_NTPase"/>
</dbReference>
<feature type="domain" description="Myosin motor" evidence="23">
    <location>
        <begin position="85"/>
        <end position="745"/>
    </location>
</feature>
<dbReference type="GO" id="GO:0007512">
    <property type="term" value="P:adult heart development"/>
    <property type="evidence" value="ECO:0007669"/>
    <property type="project" value="TreeGrafter"/>
</dbReference>
<dbReference type="FunFam" id="1.20.5.340:FF:000004">
    <property type="entry name" value="Myosin heavy chain"/>
    <property type="match status" value="1"/>
</dbReference>
<dbReference type="Pfam" id="PF01576">
    <property type="entry name" value="Myosin_tail_1"/>
    <property type="match status" value="1"/>
</dbReference>
<dbReference type="Pfam" id="PF00063">
    <property type="entry name" value="Myosin_head"/>
    <property type="match status" value="2"/>
</dbReference>
<keyword evidence="9" id="KW-0112">Calmodulin-binding</keyword>
<evidence type="ECO:0000256" key="7">
    <source>
        <dbReference type="ARBA" id="ARBA00022741"/>
    </source>
</evidence>
<dbReference type="FunFam" id="2.30.30.360:FF:000001">
    <property type="entry name" value="Myosin heavy chain"/>
    <property type="match status" value="1"/>
</dbReference>
<evidence type="ECO:0000256" key="10">
    <source>
        <dbReference type="ARBA" id="ARBA00023054"/>
    </source>
</evidence>
<evidence type="ECO:0000256" key="15">
    <source>
        <dbReference type="ARBA" id="ARBA00037090"/>
    </source>
</evidence>
<dbReference type="PROSITE" id="PS50096">
    <property type="entry name" value="IQ"/>
    <property type="match status" value="1"/>
</dbReference>
<dbReference type="FunFam" id="3.40.850.10:FF:000024">
    <property type="entry name" value="Myosin heavy chain, isoform J"/>
    <property type="match status" value="1"/>
</dbReference>
<evidence type="ECO:0000256" key="13">
    <source>
        <dbReference type="ARBA" id="ARBA00023179"/>
    </source>
</evidence>
<keyword evidence="13" id="KW-0514">Muscle protein</keyword>
<dbReference type="FunFam" id="1.20.5.340:FF:000013">
    <property type="entry name" value="Myosin heavy chain"/>
    <property type="match status" value="1"/>
</dbReference>
<dbReference type="SUPFAM" id="SSF52540">
    <property type="entry name" value="P-loop containing nucleoside triphosphate hydrolases"/>
    <property type="match status" value="1"/>
</dbReference>
<keyword evidence="7 21" id="KW-0547">Nucleotide-binding</keyword>
<dbReference type="FunFam" id="1.20.5.370:FF:000003">
    <property type="entry name" value="Myosin heavy chain"/>
    <property type="match status" value="1"/>
</dbReference>
<evidence type="ECO:0000256" key="8">
    <source>
        <dbReference type="ARBA" id="ARBA00022840"/>
    </source>
</evidence>
<dbReference type="GO" id="GO:0060048">
    <property type="term" value="P:cardiac muscle contraction"/>
    <property type="evidence" value="ECO:0007669"/>
    <property type="project" value="TreeGrafter"/>
</dbReference>
<evidence type="ECO:0000256" key="17">
    <source>
        <dbReference type="ARBA" id="ARBA00041438"/>
    </source>
</evidence>
<protein>
    <recommendedName>
        <fullName evidence="16">Myosin-7</fullName>
    </recommendedName>
    <alternativeName>
        <fullName evidence="17">Myosin heavy chain 7</fullName>
    </alternativeName>
    <alternativeName>
        <fullName evidence="19">Myosin heavy chain slow isoform</fullName>
    </alternativeName>
    <alternativeName>
        <fullName evidence="18">Myosin heavy chain, cardiac muscle beta isoform</fullName>
    </alternativeName>
</protein>
<dbReference type="FunFam" id="1.20.5.370:FF:000008">
    <property type="entry name" value="Myosin heavy chain"/>
    <property type="match status" value="1"/>
</dbReference>
<comment type="subcellular location">
    <subcellularLocation>
        <location evidence="1">Cytoplasm</location>
        <location evidence="1">Myofibril</location>
        <location evidence="1">Sarcomere</location>
    </subcellularLocation>
</comment>
<dbReference type="SUPFAM" id="SSF57997">
    <property type="entry name" value="Tropomyosin"/>
    <property type="match status" value="1"/>
</dbReference>
<dbReference type="SMART" id="SM00242">
    <property type="entry name" value="MYSc"/>
    <property type="match status" value="1"/>
</dbReference>
<name>L5KL01_PTEAL</name>
<dbReference type="Gene3D" id="1.20.5.4820">
    <property type="match status" value="1"/>
</dbReference>
<dbReference type="FunFam" id="1.20.5.370:FF:000002">
    <property type="entry name" value="Myosin heavy chain"/>
    <property type="match status" value="1"/>
</dbReference>
<feature type="domain" description="Myosin N-terminal SH3-like" evidence="24">
    <location>
        <begin position="32"/>
        <end position="81"/>
    </location>
</feature>
<keyword evidence="6" id="KW-0597">Phosphoprotein</keyword>
<keyword evidence="3" id="KW-0787">Thick filament</keyword>
<evidence type="ECO:0000256" key="11">
    <source>
        <dbReference type="ARBA" id="ARBA00023123"/>
    </source>
</evidence>
<evidence type="ECO:0000256" key="19">
    <source>
        <dbReference type="ARBA" id="ARBA00043207"/>
    </source>
</evidence>
<evidence type="ECO:0000256" key="14">
    <source>
        <dbReference type="ARBA" id="ARBA00023203"/>
    </source>
</evidence>
<dbReference type="SUPFAM" id="SSF90257">
    <property type="entry name" value="Myosin rod fragments"/>
    <property type="match status" value="5"/>
</dbReference>
<dbReference type="eggNOG" id="KOG0161">
    <property type="taxonomic scope" value="Eukaryota"/>
</dbReference>
<dbReference type="FunFam" id="1.20.5.370:FF:000007">
    <property type="entry name" value="Myosin heavy chain"/>
    <property type="match status" value="1"/>
</dbReference>
<evidence type="ECO:0000313" key="25">
    <source>
        <dbReference type="EMBL" id="ELK11238.1"/>
    </source>
</evidence>
<dbReference type="GO" id="GO:0016460">
    <property type="term" value="C:myosin II complex"/>
    <property type="evidence" value="ECO:0007669"/>
    <property type="project" value="TreeGrafter"/>
</dbReference>
<evidence type="ECO:0000256" key="16">
    <source>
        <dbReference type="ARBA" id="ARBA00039815"/>
    </source>
</evidence>
<dbReference type="InterPro" id="IPR008989">
    <property type="entry name" value="Myosin_S1_N"/>
</dbReference>
<dbReference type="GO" id="GO:0005524">
    <property type="term" value="F:ATP binding"/>
    <property type="evidence" value="ECO:0007669"/>
    <property type="project" value="UniProtKB-UniRule"/>
</dbReference>
<evidence type="ECO:0000256" key="3">
    <source>
        <dbReference type="ARBA" id="ARBA00022433"/>
    </source>
</evidence>
<dbReference type="GO" id="GO:0030017">
    <property type="term" value="C:sarcomere"/>
    <property type="evidence" value="ECO:0007669"/>
    <property type="project" value="UniProtKB-SubCell"/>
</dbReference>
<accession>L5KL01</accession>
<dbReference type="FunFam" id="1.20.5.340:FF:000002">
    <property type="entry name" value="Myosin heavy chain"/>
    <property type="match status" value="1"/>
</dbReference>
<dbReference type="PRINTS" id="PR00193">
    <property type="entry name" value="MYOSINHEAVY"/>
</dbReference>
<evidence type="ECO:0000259" key="24">
    <source>
        <dbReference type="PROSITE" id="PS51844"/>
    </source>
</evidence>
<dbReference type="EMBL" id="KB030709">
    <property type="protein sequence ID" value="ELK11238.1"/>
    <property type="molecule type" value="Genomic_DNA"/>
</dbReference>
<dbReference type="FunFam" id="1.20.5.370:FF:000001">
    <property type="entry name" value="Myosin heavy chain"/>
    <property type="match status" value="1"/>
</dbReference>
<dbReference type="FunFam" id="1.20.5.340:FF:000003">
    <property type="entry name" value="Myosin heavy chain"/>
    <property type="match status" value="1"/>
</dbReference>
<dbReference type="STRING" id="9402.L5KL01"/>
<feature type="coiled-coil region" evidence="22">
    <location>
        <begin position="809"/>
        <end position="1890"/>
    </location>
</feature>
<comment type="function">
    <text evidence="15">Myosins are actin-based motor molecules with ATPase activity essential for muscle contraction. Forms regular bipolar thick filaments that, together with actin thin filaments, constitute the fundamental contractile unit of skeletal and cardiac muscle.</text>
</comment>
<evidence type="ECO:0000256" key="18">
    <source>
        <dbReference type="ARBA" id="ARBA00041905"/>
    </source>
</evidence>
<keyword evidence="10 22" id="KW-0175">Coiled coil</keyword>
<evidence type="ECO:0000256" key="20">
    <source>
        <dbReference type="ARBA" id="ARBA00046736"/>
    </source>
</evidence>
<dbReference type="Gene3D" id="3.40.850.10">
    <property type="entry name" value="Kinesin motor domain"/>
    <property type="match status" value="2"/>
</dbReference>
<dbReference type="PROSITE" id="PS51456">
    <property type="entry name" value="MYOSIN_MOTOR"/>
    <property type="match status" value="1"/>
</dbReference>
<dbReference type="GO" id="GO:0051015">
    <property type="term" value="F:actin filament binding"/>
    <property type="evidence" value="ECO:0007669"/>
    <property type="project" value="InterPro"/>
</dbReference>
<evidence type="ECO:0000256" key="1">
    <source>
        <dbReference type="ARBA" id="ARBA00004204"/>
    </source>
</evidence>
<evidence type="ECO:0000256" key="21">
    <source>
        <dbReference type="PROSITE-ProRule" id="PRU00782"/>
    </source>
</evidence>
<dbReference type="Pfam" id="PF02736">
    <property type="entry name" value="Myosin_N"/>
    <property type="match status" value="1"/>
</dbReference>
<keyword evidence="26" id="KW-1185">Reference proteome</keyword>
<keyword evidence="8 21" id="KW-0067">ATP-binding</keyword>
<keyword evidence="14 21" id="KW-0009">Actin-binding</keyword>
<dbReference type="FunFam" id="1.20.120.720:FF:000001">
    <property type="entry name" value="Myosin heavy chain, muscle"/>
    <property type="match status" value="1"/>
</dbReference>
<dbReference type="InParanoid" id="L5KL01"/>
<dbReference type="PANTHER" id="PTHR45615:SF1">
    <property type="entry name" value="MYOSIN-7"/>
    <property type="match status" value="1"/>
</dbReference>
<dbReference type="Gene3D" id="1.20.5.340">
    <property type="match status" value="5"/>
</dbReference>
<dbReference type="Gene3D" id="1.20.5.370">
    <property type="match status" value="4"/>
</dbReference>
<evidence type="ECO:0000256" key="4">
    <source>
        <dbReference type="ARBA" id="ARBA00022481"/>
    </source>
</evidence>
<keyword evidence="5" id="KW-0963">Cytoplasm</keyword>
<dbReference type="GO" id="GO:0005516">
    <property type="term" value="F:calmodulin binding"/>
    <property type="evidence" value="ECO:0007669"/>
    <property type="project" value="UniProtKB-KW"/>
</dbReference>
<reference evidence="26" key="1">
    <citation type="journal article" date="2013" name="Science">
        <title>Comparative analysis of bat genomes provides insight into the evolution of flight and immunity.</title>
        <authorList>
            <person name="Zhang G."/>
            <person name="Cowled C."/>
            <person name="Shi Z."/>
            <person name="Huang Z."/>
            <person name="Bishop-Lilly K.A."/>
            <person name="Fang X."/>
            <person name="Wynne J.W."/>
            <person name="Xiong Z."/>
            <person name="Baker M.L."/>
            <person name="Zhao W."/>
            <person name="Tachedjian M."/>
            <person name="Zhu Y."/>
            <person name="Zhou P."/>
            <person name="Jiang X."/>
            <person name="Ng J."/>
            <person name="Yang L."/>
            <person name="Wu L."/>
            <person name="Xiao J."/>
            <person name="Feng Y."/>
            <person name="Chen Y."/>
            <person name="Sun X."/>
            <person name="Zhang Y."/>
            <person name="Marsh G.A."/>
            <person name="Crameri G."/>
            <person name="Broder C.C."/>
            <person name="Frey K.G."/>
            <person name="Wang L.F."/>
            <person name="Wang J."/>
        </authorList>
    </citation>
    <scope>NUCLEOTIDE SEQUENCE [LARGE SCALE GENOMIC DNA]</scope>
</reference>
<feature type="region of interest" description="Actin-binding" evidence="21">
    <location>
        <begin position="622"/>
        <end position="644"/>
    </location>
</feature>
<keyword evidence="12 21" id="KW-0505">Motor protein</keyword>
<evidence type="ECO:0000256" key="22">
    <source>
        <dbReference type="SAM" id="Coils"/>
    </source>
</evidence>
<dbReference type="GO" id="GO:0030049">
    <property type="term" value="P:muscle filament sliding"/>
    <property type="evidence" value="ECO:0007669"/>
    <property type="project" value="TreeGrafter"/>
</dbReference>
<dbReference type="FunCoup" id="L5KL01">
    <property type="interactions" value="106"/>
</dbReference>
<evidence type="ECO:0000256" key="6">
    <source>
        <dbReference type="ARBA" id="ARBA00022553"/>
    </source>
</evidence>
<evidence type="ECO:0000259" key="23">
    <source>
        <dbReference type="PROSITE" id="PS51456"/>
    </source>
</evidence>
<dbReference type="FunFam" id="1.20.58.530:FF:000001">
    <property type="entry name" value="Myosin heavy chain"/>
    <property type="match status" value="1"/>
</dbReference>
<dbReference type="Proteomes" id="UP000010552">
    <property type="component" value="Unassembled WGS sequence"/>
</dbReference>
<comment type="similarity">
    <text evidence="2 21">Belongs to the TRAFAC class myosin-kinesin ATPase superfamily. Myosin family.</text>
</comment>
<dbReference type="Gene3D" id="1.20.120.720">
    <property type="entry name" value="Myosin VI head, motor domain, U50 subdomain"/>
    <property type="match status" value="1"/>
</dbReference>
<dbReference type="InterPro" id="IPR004009">
    <property type="entry name" value="SH3_Myosin"/>
</dbReference>
<feature type="binding site" evidence="21">
    <location>
        <begin position="178"/>
        <end position="185"/>
    </location>
    <ligand>
        <name>ATP</name>
        <dbReference type="ChEBI" id="CHEBI:30616"/>
    </ligand>
</feature>
<dbReference type="GO" id="GO:0045214">
    <property type="term" value="P:sarcomere organization"/>
    <property type="evidence" value="ECO:0007669"/>
    <property type="project" value="TreeGrafter"/>
</dbReference>
<evidence type="ECO:0000256" key="9">
    <source>
        <dbReference type="ARBA" id="ARBA00022860"/>
    </source>
</evidence>
<dbReference type="GO" id="GO:0032982">
    <property type="term" value="C:myosin filament"/>
    <property type="evidence" value="ECO:0007669"/>
    <property type="project" value="UniProtKB-KW"/>
</dbReference>
<evidence type="ECO:0000256" key="5">
    <source>
        <dbReference type="ARBA" id="ARBA00022490"/>
    </source>
</evidence>
<dbReference type="InterPro" id="IPR002928">
    <property type="entry name" value="Myosin_tail"/>
</dbReference>
<dbReference type="CDD" id="cd01377">
    <property type="entry name" value="MYSc_class_II"/>
    <property type="match status" value="1"/>
</dbReference>
<dbReference type="FunFam" id="1.20.5.4820:FF:000001">
    <property type="entry name" value="Myosin heavy chain"/>
    <property type="match status" value="1"/>
</dbReference>
<organism evidence="25 26">
    <name type="scientific">Pteropus alecto</name>
    <name type="common">Black flying fox</name>
    <dbReference type="NCBI Taxonomy" id="9402"/>
    <lineage>
        <taxon>Eukaryota</taxon>
        <taxon>Metazoa</taxon>
        <taxon>Chordata</taxon>
        <taxon>Craniata</taxon>
        <taxon>Vertebrata</taxon>
        <taxon>Euteleostomi</taxon>
        <taxon>Mammalia</taxon>
        <taxon>Eutheria</taxon>
        <taxon>Laurasiatheria</taxon>
        <taxon>Chiroptera</taxon>
        <taxon>Yinpterochiroptera</taxon>
        <taxon>Pteropodoidea</taxon>
        <taxon>Pteropodidae</taxon>
        <taxon>Pteropodinae</taxon>
        <taxon>Pteropus</taxon>
    </lineage>
</organism>
<sequence length="1914" mass="219941">MGDAEMSAFGAAAPFLRKSEKERLEAQTRPFDLKKDVFVPDDKEEFVKAKIVSREGGKVTAETENGKTVTVKEDDLLQQNPPKFDKIEDMAMLTFLHEPAVLYNLKERYAAWMIYTYSGLFCVTINPYKWLPVYNAEVVAAYRGKKRSEAPPHIFSISDNAYQYMLTDRENQSILITGESGAGKTVNTKRVIQYFAVIAAIGDRSKKDQNPGKGTLEDQIIQANPALEAFGNAKTVRNDNSSRFGKFIRIHFGATGKLASADIETYMLLITNNPYDYAFISQGETTVASIDDAEELMATDNAFDVLGFTPEEKNSIYKLTGAIMHFGNMKFKQKQREEQAEPDGTEEADKSAYLMGLNSADLLKGLCHPRVKVGNEYVTKGQSVQQVAYATGALAKAMYEKMFNWMVTRINATLETKQPRQYFIGVLDIAGFEIFDFNSFEQLCINFTNEKLQQFFNHHMFVLEQEEYKKEGIEWTFIDFGMDLQACIDLIEKPMGIMSILEEECMFPKATDMTFKAKLYDNHLGKSNNFQKPRNVKGKQEAHFSLIHYAGTVDYNILGWLQKNKDPLNETVVGLYQKSSLKLLSNLFANYAGADAPVEKGKGKAKKGSSFQTVSALHRENLNKLMTNLRSTHPHFVRCIIPNETKSPGVMDNPLVMHQLRCNGVLEGIRICRKGFPNRILYGDFRQRYRILNPTAIPEGQFIDSRKGAEKLLGSLDIDHNQYKFGHTKVFFKAGLLGLLEEMRDERLSRIITCIQAQSRGVLSRMEFKKLLERRDSLLVIQWNIRAFMGVKNWPWMKLYFKIKPLLKSAETEKEMANMKEEFGRLKEALEKSEARRKELEEKMVSLLQEKNDLQLQVQAEQDNLADAEERCDQLIKNKIQLEAKVKEMNERLEDEEEMNAELTAKKRKLEDECSELKRDIDDLELTLAKVEKEKHATENKVKNLTEEMAGLDEIIAKLTKEKKALQEAHQQTLDDLQAEEDKVNTLTKSKVKLEQQVDDLEGSLEQEKKVRMDLERAKRKLEGDLKLTQESIMDLENDKQQLDERLKKKDFELNALNARIEDEQAVGSQLQKKLKELQARIEELEEELEAERTARAKVEKLRSDLSRELEEISERLEEAGGATSVQIEMNKKREAEFQKMRRDLEEATLQHEATAAALRKKHADSVAELGEQIDNLQRVKQKLEKEKSEFKLELDDVTSNMEQIIKAKANLEKMCRTLEDQMNEHRSKAEETQRSVNDLTSQRAKLQTENGELSRQLDEKEALISQLTRGKLTYTQQLEDLKRQLEEEVKAKNALAHALQSARHDCDLLREQYEEETEAKAELQRVLSKANSEVAQWRTKYETDAIQRTEELEEAKKKLAQRLQDAEEAVEAVNAKCSSLEKTKHRLQNEIEDLMVDVERSNAAAAALDKKQRNFDKILAEWKQKYEESQSELESSQKEARSLSTELFKLKNAYEESLEHLETFKRENKNLQEEISDLTEQLGSTGKSIHELEKIRKQLEAEKLELQSALEEAEASLEHEEGKILRAQLEFNQIKAEIERKLAEKDEEMEQAKRNHLRVVDSLQTSLDAETRSRNEALRVKKKMEGDLNEMEIQLSHANRMAAESQKQVKSLQSLLKDTQIQLDDAVRANDDLKENIAIVERRNNLLQAELEELRAVVEQTERSRKLAEQELIETSERVQLLHSQNTSLINQKKKMDADLSQLQTEVEEAVQECRNAEEKAKKAITDAAMMAEELKKEQDTSAHLERMKKNMEQTIKDLQHRLDEAEQIALKGGKKQLQKLEARVRELENELEAEQKRNAESIKGMRKSERRIKELTYQTEEDRKNLLRLQDLVDKLQLKVKAYKRQAEEAEEQANTNLSKFRKVQHELDEAEERADIAESQVNKLRAKSRDIGTKVGSPCPLPGLASCPIAV</sequence>
<comment type="subunit">
    <text evidence="20">Muscle myosin is a hexameric protein that consists of 2 heavy chain subunits (MHC), 2 alkali light chain subunits (MLC) and 2 regulatory light chain subunits (MLC-2). Interacts with ECPAS. Interacts (via C-terminus) with LRRC39.</text>
</comment>
<dbReference type="Gene3D" id="6.10.250.2420">
    <property type="match status" value="1"/>
</dbReference>
<keyword evidence="4" id="KW-0488">Methylation</keyword>
<dbReference type="InterPro" id="IPR014751">
    <property type="entry name" value="XRCC4-like_C"/>
</dbReference>
<dbReference type="PANTHER" id="PTHR45615">
    <property type="entry name" value="MYOSIN HEAVY CHAIN, NON-MUSCLE"/>
    <property type="match status" value="1"/>
</dbReference>
<dbReference type="FunFam" id="1.10.10.820:FF:000001">
    <property type="entry name" value="Myosin heavy chain"/>
    <property type="match status" value="1"/>
</dbReference>
<dbReference type="GO" id="GO:0000146">
    <property type="term" value="F:microfilament motor activity"/>
    <property type="evidence" value="ECO:0007669"/>
    <property type="project" value="TreeGrafter"/>
</dbReference>
<dbReference type="InterPro" id="IPR036961">
    <property type="entry name" value="Kinesin_motor_dom_sf"/>
</dbReference>
<dbReference type="FunFam" id="1.20.5.340:FF:000006">
    <property type="entry name" value="Myosin heavy chain"/>
    <property type="match status" value="1"/>
</dbReference>
<evidence type="ECO:0000256" key="12">
    <source>
        <dbReference type="ARBA" id="ARBA00023175"/>
    </source>
</evidence>
<evidence type="ECO:0000256" key="2">
    <source>
        <dbReference type="ARBA" id="ARBA00008314"/>
    </source>
</evidence>
<dbReference type="Gene3D" id="2.30.30.360">
    <property type="entry name" value="Myosin S1 fragment, N-terminal"/>
    <property type="match status" value="1"/>
</dbReference>
<dbReference type="InterPro" id="IPR001609">
    <property type="entry name" value="Myosin_head_motor_dom-like"/>
</dbReference>